<accession>A0A371QY67</accession>
<dbReference type="EMBL" id="NMUE01000012">
    <property type="protein sequence ID" value="RFA96326.1"/>
    <property type="molecule type" value="Genomic_DNA"/>
</dbReference>
<dbReference type="PANTHER" id="PTHR43755">
    <property type="match status" value="1"/>
</dbReference>
<dbReference type="PANTHER" id="PTHR43755:SF1">
    <property type="entry name" value="FAD-DEPENDENT PYRIDINE NUCLEOTIDE-DISULPHIDE OXIDOREDUCTASE"/>
    <property type="match status" value="1"/>
</dbReference>
<keyword evidence="1" id="KW-1133">Transmembrane helix</keyword>
<proteinExistence type="predicted"/>
<dbReference type="EMBL" id="NMUF01000054">
    <property type="protein sequence ID" value="RFA95643.1"/>
    <property type="molecule type" value="Genomic_DNA"/>
</dbReference>
<dbReference type="AlphaFoldDB" id="A0A371QY67"/>
<comment type="caution">
    <text evidence="4">The sequence shown here is derived from an EMBL/GenBank/DDBJ whole genome shotgun (WGS) entry which is preliminary data.</text>
</comment>
<dbReference type="Proteomes" id="UP000256877">
    <property type="component" value="Unassembled WGS sequence"/>
</dbReference>
<dbReference type="OrthoDB" id="38899at2157"/>
<reference evidence="6 7" key="1">
    <citation type="submission" date="2017-07" db="EMBL/GenBank/DDBJ databases">
        <title>Draft genome sequence of aerobic hyperthermophilic archaea, Pyrobaculum aerophilum YKB31 and YKB32.</title>
        <authorList>
            <person name="Mochizuki T."/>
            <person name="Berliner A.J."/>
            <person name="Yoshida-Takashima Y."/>
            <person name="Takaki Y."/>
            <person name="Nunoura T."/>
            <person name="Takai K."/>
        </authorList>
    </citation>
    <scope>NUCLEOTIDE SEQUENCE [LARGE SCALE GENOMIC DNA]</scope>
    <source>
        <strain evidence="5 7">YKB31</strain>
        <strain evidence="4 6">YKB32</strain>
    </source>
</reference>
<evidence type="ECO:0000313" key="4">
    <source>
        <dbReference type="EMBL" id="RFA95643.1"/>
    </source>
</evidence>
<gene>
    <name evidence="5" type="ORF">CGL51_05040</name>
    <name evidence="4" type="ORF">CGL52_12665</name>
</gene>
<dbReference type="Proteomes" id="UP000257123">
    <property type="component" value="Unassembled WGS sequence"/>
</dbReference>
<dbReference type="Pfam" id="PF21706">
    <property type="entry name" value="FCSD_central"/>
    <property type="match status" value="1"/>
</dbReference>
<feature type="transmembrane region" description="Helical" evidence="1">
    <location>
        <begin position="7"/>
        <end position="26"/>
    </location>
</feature>
<dbReference type="InterPro" id="IPR023753">
    <property type="entry name" value="FAD/NAD-binding_dom"/>
</dbReference>
<sequence>MAKSRREVLYAVGGLIIGAVVGAVAFPRRETVTVTETVRETATVTQTITQTPAPTAPSQPSETPSVNGNNFTWKEPGKINIVVVGGGPAGGTFVKTLYQMPGAREKVTITVIERNEVWVSGPSHVDFVAGNRRIEEVTRSVKGLVADPKVIRLVQANVVALDPANRRVYTNLGYTEYDILVLAPGIVLGTWEIENLSLVPNYHAWDPGHALALGEAVRRLAQGTIVFGVPPAPYKCPPAPYEVTLITADIIKELGRSDRVKVILVDANSQPQPPPKARIFKEWLDNVGVEYVPNSRIVRVDPEKKEVETEKGERFKFDLLSVLPRNYAPEFVRAAGLAKQFTEVDVTTYRTKAFDDIYAIGDHILAPYTKSAYAANTQGRRLAEVIAERIGLGVRPETKVYNICWSYVNRRELSAIEVQWEPDGITSPGFPKVEEPNAENLQKRHSWENGLLSFLYG</sequence>
<dbReference type="RefSeq" id="WP_116420912.1">
    <property type="nucleotide sequence ID" value="NZ_NMUE01000012.1"/>
</dbReference>
<name>A0A371QY67_9CREN</name>
<evidence type="ECO:0000313" key="6">
    <source>
        <dbReference type="Proteomes" id="UP000256877"/>
    </source>
</evidence>
<keyword evidence="1" id="KW-0812">Transmembrane</keyword>
<protein>
    <submittedName>
        <fullName evidence="4">Uncharacterized protein</fullName>
    </submittedName>
</protein>
<keyword evidence="1" id="KW-0472">Membrane</keyword>
<dbReference type="InterPro" id="IPR049386">
    <property type="entry name" value="FCSD_central"/>
</dbReference>
<evidence type="ECO:0000256" key="1">
    <source>
        <dbReference type="SAM" id="Phobius"/>
    </source>
</evidence>
<dbReference type="Pfam" id="PF07992">
    <property type="entry name" value="Pyr_redox_2"/>
    <property type="match status" value="1"/>
</dbReference>
<feature type="domain" description="Sulfide dehydrogenase [flavocytochrome c] flavoprotein chain central" evidence="3">
    <location>
        <begin position="223"/>
        <end position="324"/>
    </location>
</feature>
<organism evidence="4 6">
    <name type="scientific">Pyrobaculum aerophilum</name>
    <dbReference type="NCBI Taxonomy" id="13773"/>
    <lineage>
        <taxon>Archaea</taxon>
        <taxon>Thermoproteota</taxon>
        <taxon>Thermoprotei</taxon>
        <taxon>Thermoproteales</taxon>
        <taxon>Thermoproteaceae</taxon>
        <taxon>Pyrobaculum</taxon>
    </lineage>
</organism>
<evidence type="ECO:0000313" key="5">
    <source>
        <dbReference type="EMBL" id="RFA96326.1"/>
    </source>
</evidence>
<dbReference type="InterPro" id="IPR052541">
    <property type="entry name" value="SQRD"/>
</dbReference>
<feature type="domain" description="FAD/NAD(P)-binding" evidence="2">
    <location>
        <begin position="80"/>
        <end position="185"/>
    </location>
</feature>
<dbReference type="Gene3D" id="3.50.50.60">
    <property type="entry name" value="FAD/NAD(P)-binding domain"/>
    <property type="match status" value="2"/>
</dbReference>
<evidence type="ECO:0000313" key="7">
    <source>
        <dbReference type="Proteomes" id="UP000257123"/>
    </source>
</evidence>
<dbReference type="GO" id="GO:0016491">
    <property type="term" value="F:oxidoreductase activity"/>
    <property type="evidence" value="ECO:0007669"/>
    <property type="project" value="InterPro"/>
</dbReference>
<evidence type="ECO:0000259" key="3">
    <source>
        <dbReference type="Pfam" id="PF21706"/>
    </source>
</evidence>
<evidence type="ECO:0000259" key="2">
    <source>
        <dbReference type="Pfam" id="PF07992"/>
    </source>
</evidence>
<dbReference type="SUPFAM" id="SSF51905">
    <property type="entry name" value="FAD/NAD(P)-binding domain"/>
    <property type="match status" value="2"/>
</dbReference>
<dbReference type="InterPro" id="IPR036188">
    <property type="entry name" value="FAD/NAD-bd_sf"/>
</dbReference>